<dbReference type="Proteomes" id="UP001157914">
    <property type="component" value="Unassembled WGS sequence"/>
</dbReference>
<feature type="compositionally biased region" description="Basic residues" evidence="1">
    <location>
        <begin position="352"/>
        <end position="363"/>
    </location>
</feature>
<evidence type="ECO:0000259" key="2">
    <source>
        <dbReference type="Pfam" id="PF13401"/>
    </source>
</evidence>
<dbReference type="Gene3D" id="3.40.50.300">
    <property type="entry name" value="P-loop containing nucleotide triphosphate hydrolases"/>
    <property type="match status" value="1"/>
</dbReference>
<feature type="domain" description="ORC1/DEAH AAA+ ATPase" evidence="2">
    <location>
        <begin position="81"/>
        <end position="215"/>
    </location>
</feature>
<sequence length="363" mass="41383">MTSSNYHTPAPEAQSPGPNAPGRRQRSAEITKLEAELQHTYFPQKSDEDLLDRLNDLLDTFENYTDAVETMGLSHVGRLKEGRALAIVGASGVGKSRSLERAFESLGMNDRKSPFRIISIKAPSPCTLKQLGTSVLQALGYPVRRELRENVVWRKVRDQLKLHGIRFLHLDELQHLTQLENPSDSIKVCDTLKGLMQDEDWPVWLVLSGMPNLAAVIESDFQLRRRCTFVRLDLMTPCANDLQTVQRIIKNYCKKAKLEHQNLPMNELCSRLMHGAEGRTGYLIEIVQDALCKALKARRNMPLMGDFELTFEARTGCRPEHNVFAEDVEWQNIDVRNTLFPEDKEEDEVPQPKKRRLKIVRGA</sequence>
<comment type="caution">
    <text evidence="3">The sequence shown here is derived from an EMBL/GenBank/DDBJ whole genome shotgun (WGS) entry which is preliminary data.</text>
</comment>
<organism evidence="3 4">
    <name type="scientific">Roseibium denhamense</name>
    <dbReference type="NCBI Taxonomy" id="76305"/>
    <lineage>
        <taxon>Bacteria</taxon>
        <taxon>Pseudomonadati</taxon>
        <taxon>Pseudomonadota</taxon>
        <taxon>Alphaproteobacteria</taxon>
        <taxon>Hyphomicrobiales</taxon>
        <taxon>Stappiaceae</taxon>
        <taxon>Roseibium</taxon>
    </lineage>
</organism>
<reference evidence="3 4" key="1">
    <citation type="submission" date="2017-05" db="EMBL/GenBank/DDBJ databases">
        <authorList>
            <person name="Varghese N."/>
            <person name="Submissions S."/>
        </authorList>
    </citation>
    <scope>NUCLEOTIDE SEQUENCE [LARGE SCALE GENOMIC DNA]</scope>
    <source>
        <strain evidence="3 4">DSM 15949</strain>
    </source>
</reference>
<accession>A0ABY1PG44</accession>
<evidence type="ECO:0000313" key="3">
    <source>
        <dbReference type="EMBL" id="SMP33396.1"/>
    </source>
</evidence>
<feature type="region of interest" description="Disordered" evidence="1">
    <location>
        <begin position="1"/>
        <end position="27"/>
    </location>
</feature>
<name>A0ABY1PG44_9HYPH</name>
<dbReference type="InterPro" id="IPR027417">
    <property type="entry name" value="P-loop_NTPase"/>
</dbReference>
<keyword evidence="4" id="KW-1185">Reference proteome</keyword>
<evidence type="ECO:0000256" key="1">
    <source>
        <dbReference type="SAM" id="MobiDB-lite"/>
    </source>
</evidence>
<gene>
    <name evidence="3" type="ORF">SAMN06265374_3729</name>
</gene>
<proteinExistence type="predicted"/>
<dbReference type="SUPFAM" id="SSF52540">
    <property type="entry name" value="P-loop containing nucleoside triphosphate hydrolases"/>
    <property type="match status" value="1"/>
</dbReference>
<protein>
    <submittedName>
        <fullName evidence="3">TniB protein</fullName>
    </submittedName>
</protein>
<feature type="region of interest" description="Disordered" evidence="1">
    <location>
        <begin position="343"/>
        <end position="363"/>
    </location>
</feature>
<dbReference type="Pfam" id="PF13401">
    <property type="entry name" value="AAA_22"/>
    <property type="match status" value="1"/>
</dbReference>
<dbReference type="InterPro" id="IPR049945">
    <property type="entry name" value="AAA_22"/>
</dbReference>
<evidence type="ECO:0000313" key="4">
    <source>
        <dbReference type="Proteomes" id="UP001157914"/>
    </source>
</evidence>
<dbReference type="EMBL" id="FXTT01000005">
    <property type="protein sequence ID" value="SMP33396.1"/>
    <property type="molecule type" value="Genomic_DNA"/>
</dbReference>